<evidence type="ECO:0000256" key="2">
    <source>
        <dbReference type="ARBA" id="ARBA00022723"/>
    </source>
</evidence>
<comment type="caution">
    <text evidence="6">The sequence shown here is derived from an EMBL/GenBank/DDBJ whole genome shotgun (WGS) entry which is preliminary data.</text>
</comment>
<evidence type="ECO:0000313" key="7">
    <source>
        <dbReference type="Proteomes" id="UP000586827"/>
    </source>
</evidence>
<dbReference type="CDD" id="cd04232">
    <property type="entry name" value="CuRO_1_CueO_FtsP"/>
    <property type="match status" value="1"/>
</dbReference>
<accession>A0A849CBW1</accession>
<dbReference type="Pfam" id="PF07732">
    <property type="entry name" value="Cu-oxidase_3"/>
    <property type="match status" value="1"/>
</dbReference>
<reference evidence="6 7" key="1">
    <citation type="submission" date="2020-05" db="EMBL/GenBank/DDBJ databases">
        <title>MicrobeNet Type strains.</title>
        <authorList>
            <person name="Nicholson A.C."/>
        </authorList>
    </citation>
    <scope>NUCLEOTIDE SEQUENCE [LARGE SCALE GENOMIC DNA]</scope>
    <source>
        <strain evidence="6 7">JCM 3224</strain>
    </source>
</reference>
<dbReference type="SUPFAM" id="SSF49503">
    <property type="entry name" value="Cupredoxins"/>
    <property type="match status" value="3"/>
</dbReference>
<dbReference type="EMBL" id="JABELX010000020">
    <property type="protein sequence ID" value="NNH75346.1"/>
    <property type="molecule type" value="Genomic_DNA"/>
</dbReference>
<evidence type="ECO:0000256" key="3">
    <source>
        <dbReference type="ARBA" id="ARBA00023002"/>
    </source>
</evidence>
<dbReference type="PANTHER" id="PTHR48267:SF1">
    <property type="entry name" value="BILIRUBIN OXIDASE"/>
    <property type="match status" value="1"/>
</dbReference>
<organism evidence="6 7">
    <name type="scientific">Nocardia uniformis</name>
    <dbReference type="NCBI Taxonomy" id="53432"/>
    <lineage>
        <taxon>Bacteria</taxon>
        <taxon>Bacillati</taxon>
        <taxon>Actinomycetota</taxon>
        <taxon>Actinomycetes</taxon>
        <taxon>Mycobacteriales</taxon>
        <taxon>Nocardiaceae</taxon>
        <taxon>Nocardia</taxon>
    </lineage>
</organism>
<dbReference type="CDD" id="cd13890">
    <property type="entry name" value="CuRO_3_CueO_FtsP"/>
    <property type="match status" value="1"/>
</dbReference>
<protein>
    <submittedName>
        <fullName evidence="6">Multicopper oxidase domain-containing protein</fullName>
    </submittedName>
</protein>
<dbReference type="RefSeq" id="WP_067528479.1">
    <property type="nucleotide sequence ID" value="NZ_JABELX010000020.1"/>
</dbReference>
<dbReference type="InterPro" id="IPR002355">
    <property type="entry name" value="Cu_oxidase_Cu_BS"/>
</dbReference>
<dbReference type="GO" id="GO:0005507">
    <property type="term" value="F:copper ion binding"/>
    <property type="evidence" value="ECO:0007669"/>
    <property type="project" value="InterPro"/>
</dbReference>
<keyword evidence="7" id="KW-1185">Reference proteome</keyword>
<gene>
    <name evidence="6" type="ORF">HLB23_36785</name>
</gene>
<evidence type="ECO:0000256" key="1">
    <source>
        <dbReference type="ARBA" id="ARBA00010609"/>
    </source>
</evidence>
<keyword evidence="2" id="KW-0479">Metal-binding</keyword>
<dbReference type="CDD" id="cd13867">
    <property type="entry name" value="CuRO_2_CueO_FtsP"/>
    <property type="match status" value="1"/>
</dbReference>
<dbReference type="AlphaFoldDB" id="A0A849CBW1"/>
<sequence>MSSVRRSRVRRVLVGSAALLLVLVLAVGSGFAWVFTTADVSTVGVVDFDRELAVPPLAQSRLEADGTRVFQLDMRSGQREFEPGRVTPTWGFNGDHLGPTLRARRGEPVRVVVRNGLPETSSVHWHGMHLPPVMDGGPHQPVAAGATWTPQWQVDQPAATLWYHPHPHGETESHVRRGLAGMFILDDDESDTLALPRTYGVDDLPVMVQDVRFRNGAFDGSHRIFRDIGFLGDRILVNGTLSPYREVGDELIRLRLLNASTARIYNFGFADDREFALIGTDGGLLERPADLDRVQLSPGERAEIVVRMRPGERVALRGYPLAAGLDFFTQRFSGGDDSFDILQLRAAETLRPTPQLPATLVAQQTPDGSASARERTFDLRFAQINGQPMDMNRIDATITRGTTETWVVRNADGMPHNFHIHDVQFRVLSVDGSAPPAALRGPKDTVYIGPNSTVRLAVRFDGPADPDTPYMFHCHLLWHEDRGMMGQFVVVEPGGAAGTPPRHGGH</sequence>
<dbReference type="GO" id="GO:0016491">
    <property type="term" value="F:oxidoreductase activity"/>
    <property type="evidence" value="ECO:0007669"/>
    <property type="project" value="UniProtKB-KW"/>
</dbReference>
<dbReference type="Gene3D" id="2.60.40.420">
    <property type="entry name" value="Cupredoxins - blue copper proteins"/>
    <property type="match status" value="3"/>
</dbReference>
<dbReference type="InterPro" id="IPR008972">
    <property type="entry name" value="Cupredoxin"/>
</dbReference>
<name>A0A849CBW1_9NOCA</name>
<keyword evidence="3" id="KW-0560">Oxidoreductase</keyword>
<feature type="domain" description="Plastocyanin-like" evidence="5">
    <location>
        <begin position="77"/>
        <end position="189"/>
    </location>
</feature>
<evidence type="ECO:0000259" key="5">
    <source>
        <dbReference type="Pfam" id="PF07732"/>
    </source>
</evidence>
<dbReference type="PANTHER" id="PTHR48267">
    <property type="entry name" value="CUPREDOXIN SUPERFAMILY PROTEIN"/>
    <property type="match status" value="1"/>
</dbReference>
<comment type="similarity">
    <text evidence="1">Belongs to the multicopper oxidase family.</text>
</comment>
<proteinExistence type="inferred from homology"/>
<dbReference type="Pfam" id="PF07731">
    <property type="entry name" value="Cu-oxidase_2"/>
    <property type="match status" value="1"/>
</dbReference>
<dbReference type="InterPro" id="IPR011707">
    <property type="entry name" value="Cu-oxidase-like_N"/>
</dbReference>
<feature type="domain" description="Plastocyanin-like" evidence="4">
    <location>
        <begin position="374"/>
        <end position="491"/>
    </location>
</feature>
<dbReference type="Proteomes" id="UP000586827">
    <property type="component" value="Unassembled WGS sequence"/>
</dbReference>
<dbReference type="InterPro" id="IPR011706">
    <property type="entry name" value="Cu-oxidase_C"/>
</dbReference>
<dbReference type="PROSITE" id="PS00080">
    <property type="entry name" value="MULTICOPPER_OXIDASE2"/>
    <property type="match status" value="1"/>
</dbReference>
<dbReference type="InterPro" id="IPR045087">
    <property type="entry name" value="Cu-oxidase_fam"/>
</dbReference>
<evidence type="ECO:0000313" key="6">
    <source>
        <dbReference type="EMBL" id="NNH75346.1"/>
    </source>
</evidence>
<evidence type="ECO:0000259" key="4">
    <source>
        <dbReference type="Pfam" id="PF07731"/>
    </source>
</evidence>